<protein>
    <submittedName>
        <fullName evidence="1">Uncharacterized protein</fullName>
    </submittedName>
</protein>
<dbReference type="AlphaFoldDB" id="A0A964W4L0"/>
<dbReference type="Proteomes" id="UP000656077">
    <property type="component" value="Unassembled WGS sequence"/>
</dbReference>
<accession>A0A964W4L0</accession>
<organism evidence="1 2">
    <name type="scientific">Clostridium chromiireducens</name>
    <dbReference type="NCBI Taxonomy" id="225345"/>
    <lineage>
        <taxon>Bacteria</taxon>
        <taxon>Bacillati</taxon>
        <taxon>Bacillota</taxon>
        <taxon>Clostridia</taxon>
        <taxon>Eubacteriales</taxon>
        <taxon>Clostridiaceae</taxon>
        <taxon>Clostridium</taxon>
    </lineage>
</organism>
<dbReference type="RefSeq" id="WP_160361038.1">
    <property type="nucleotide sequence ID" value="NZ_WSRQ01000058.1"/>
</dbReference>
<dbReference type="EMBL" id="WSRQ01000058">
    <property type="protein sequence ID" value="MVX66489.1"/>
    <property type="molecule type" value="Genomic_DNA"/>
</dbReference>
<gene>
    <name evidence="1" type="ORF">GKZ28_22700</name>
</gene>
<reference evidence="1" key="1">
    <citation type="submission" date="2019-12" db="EMBL/GenBank/DDBJ databases">
        <title>Microbes associate with the intestines of laboratory mice.</title>
        <authorList>
            <person name="Navarre W."/>
            <person name="Wong E."/>
        </authorList>
    </citation>
    <scope>NUCLEOTIDE SEQUENCE</scope>
    <source>
        <strain evidence="1">NM79_F5</strain>
    </source>
</reference>
<evidence type="ECO:0000313" key="2">
    <source>
        <dbReference type="Proteomes" id="UP000656077"/>
    </source>
</evidence>
<evidence type="ECO:0000313" key="1">
    <source>
        <dbReference type="EMBL" id="MVX66489.1"/>
    </source>
</evidence>
<comment type="caution">
    <text evidence="1">The sequence shown here is derived from an EMBL/GenBank/DDBJ whole genome shotgun (WGS) entry which is preliminary data.</text>
</comment>
<name>A0A964W4L0_9CLOT</name>
<sequence length="1262" mass="149492">MNEIQKILDKAIEQLNNKRRSIFYNEINYKDLKRLSIEKLNEDERVEGKWIELANKVIDDEKSIMPLEAYLMLAKEVNNDSSLYNIVNIDSLNSYIIDTVFNEVAFNLSGATLIKHIKEIPENNSISYKKKIITSWKWSKLKKVKLREIEDEIVTLGIKINNINKIEIARYEKEYDNYYFIPNEAIEIYDFYKDNDLISIKENSKPPIKSNYQILCDLLRESKEELDLNNVFHRILLYGVAKELSVDFKTYFNAGQIRNEVVDLIISNEDLFSKNYIELIYKNVKINNSFKYIEELESNPTNQKLKDIFERCDTIDDIFEILKYGQTLMGDKISIDTYVNAILKCNKIDNHSIKIALFCEELLIEKPLIIDEIVHFLKEMYSENVFTENTLKILDYLSCTIKDNKLIEETRVKIKADNGVFDNDFLNKFIKVYNETENKEVLDDIVNKIVNHKSIEFSDKLISAIYGFYRRNNDLNALDKLCTSLYNRKAKINNKLIETIDIEKMLDLFNINDKVIGREDYLLSLINEFSESTKVLSQGKEILENLLNCSNNVLIKRLYKKYFNLFKKLKKESEIIYVSYVIGIIENRNEKIIDLESEIDELNKLILPDHELLEEKLKNSVILLLFNYYRENKNYDDALKVLQIYLDEYMEIDYGKTFRKILTNSYKNIEIIEQILNFIDFSKVKNVEGLLNLISNELIKVKRYESLGEVLRYYIANEKFNESVFATKEYLNNADDIDEITYTVFISEILRNLEEHIKKELYDIIINREDCPIEIREEFFYLNPNDKNKDKLIREFEKGNATSSLSKELTLTHYYNDNNVFSELAHVGENNERVFEIIWNKVKKEFKDNKEFVEEVLRSISDKDERFKQIYLYTQNYSENMWDYENRIIFGEYKLDKKVIGELCDELKLSNVFSNELLKGIYLKDHIIRTELDKYFRNKSINFSEIDFEVISIDEEDDEEFIISGELSKLLSNIKDLVSLQQKLLSNERIMIEFLKDSFIINEKAFIPKSFKNISEYTGEFISRETEIFPNIKSIKNRNGSIIVNERNIVILLQNYISNILIKRKDSDENLAIKKKLIETVLLNTEVTTIQGLLEELSKFIDDFNKSFEEISYRKLLKDFKDLSNEDKNKVMNKVIEKQDITPLAKRIIVHKISTKLSNEDFEFDYIQNKYGLFKYLIECFNNAQSELTIEDFESIYVMVNKMINEITKDPNIDELKYEIENLYINAHKQCKYKKKDVCMDVSQLNIPEENKNYIIKRVMKS</sequence>
<proteinExistence type="predicted"/>